<reference evidence="6 7" key="1">
    <citation type="submission" date="2023-07" db="EMBL/GenBank/DDBJ databases">
        <title>Sequencing the genomes of 1000 actinobacteria strains.</title>
        <authorList>
            <person name="Klenk H.-P."/>
        </authorList>
    </citation>
    <scope>NUCLEOTIDE SEQUENCE [LARGE SCALE GENOMIC DNA]</scope>
    <source>
        <strain evidence="6 7">DSM 19426</strain>
    </source>
</reference>
<accession>A0ABU2BYQ2</accession>
<keyword evidence="2 5" id="KW-0812">Transmembrane</keyword>
<dbReference type="CDD" id="cd16914">
    <property type="entry name" value="EcfT"/>
    <property type="match status" value="1"/>
</dbReference>
<proteinExistence type="predicted"/>
<dbReference type="PANTHER" id="PTHR33514">
    <property type="entry name" value="PROTEIN ABCI12, CHLOROPLASTIC"/>
    <property type="match status" value="1"/>
</dbReference>
<dbReference type="EMBL" id="JAVDYG010000001">
    <property type="protein sequence ID" value="MDR7363528.1"/>
    <property type="molecule type" value="Genomic_DNA"/>
</dbReference>
<evidence type="ECO:0000256" key="2">
    <source>
        <dbReference type="ARBA" id="ARBA00022692"/>
    </source>
</evidence>
<evidence type="ECO:0000256" key="3">
    <source>
        <dbReference type="ARBA" id="ARBA00022989"/>
    </source>
</evidence>
<dbReference type="Proteomes" id="UP001183648">
    <property type="component" value="Unassembled WGS sequence"/>
</dbReference>
<protein>
    <submittedName>
        <fullName evidence="6">Biotin transport system permease protein</fullName>
    </submittedName>
</protein>
<feature type="transmembrane region" description="Helical" evidence="5">
    <location>
        <begin position="20"/>
        <end position="36"/>
    </location>
</feature>
<comment type="subcellular location">
    <subcellularLocation>
        <location evidence="1">Membrane</location>
        <topology evidence="1">Multi-pass membrane protein</topology>
    </subcellularLocation>
</comment>
<sequence length="204" mass="21289">MQALGLYQPGDSVLHRLPAGVKLLVLLVLGAGSFLLDRAWQGGAAVAAALVLYAVAGLGPRLVWSQVKPLVLLLLVLGTFHALVNGVDRALLVTSSILALVLLAGLVTLTTRTSAVVDVVVRVAGPVRRPLRTVGLDPERIGLLVALSIRAVPVVAGLAVEVRDAQRARGLESDPRAFAVPLIIRSIRHADAVGEALVARGLED</sequence>
<dbReference type="InterPro" id="IPR003339">
    <property type="entry name" value="ABC/ECF_trnsptr_transmembrane"/>
</dbReference>
<evidence type="ECO:0000256" key="5">
    <source>
        <dbReference type="SAM" id="Phobius"/>
    </source>
</evidence>
<feature type="transmembrane region" description="Helical" evidence="5">
    <location>
        <begin position="43"/>
        <end position="64"/>
    </location>
</feature>
<keyword evidence="3 5" id="KW-1133">Transmembrane helix</keyword>
<comment type="caution">
    <text evidence="6">The sequence shown here is derived from an EMBL/GenBank/DDBJ whole genome shotgun (WGS) entry which is preliminary data.</text>
</comment>
<gene>
    <name evidence="6" type="ORF">J2S63_003081</name>
</gene>
<evidence type="ECO:0000256" key="4">
    <source>
        <dbReference type="ARBA" id="ARBA00023136"/>
    </source>
</evidence>
<dbReference type="Pfam" id="PF02361">
    <property type="entry name" value="CbiQ"/>
    <property type="match status" value="1"/>
</dbReference>
<dbReference type="RefSeq" id="WP_310304021.1">
    <property type="nucleotide sequence ID" value="NZ_BAAAPS010000003.1"/>
</dbReference>
<keyword evidence="7" id="KW-1185">Reference proteome</keyword>
<evidence type="ECO:0000313" key="6">
    <source>
        <dbReference type="EMBL" id="MDR7363528.1"/>
    </source>
</evidence>
<dbReference type="PANTHER" id="PTHR33514:SF13">
    <property type="entry name" value="PROTEIN ABCI12, CHLOROPLASTIC"/>
    <property type="match status" value="1"/>
</dbReference>
<organism evidence="6 7">
    <name type="scientific">Nocardioides marmoribigeumensis</name>
    <dbReference type="NCBI Taxonomy" id="433649"/>
    <lineage>
        <taxon>Bacteria</taxon>
        <taxon>Bacillati</taxon>
        <taxon>Actinomycetota</taxon>
        <taxon>Actinomycetes</taxon>
        <taxon>Propionibacteriales</taxon>
        <taxon>Nocardioidaceae</taxon>
        <taxon>Nocardioides</taxon>
    </lineage>
</organism>
<keyword evidence="4 5" id="KW-0472">Membrane</keyword>
<name>A0ABU2BYQ2_9ACTN</name>
<evidence type="ECO:0000313" key="7">
    <source>
        <dbReference type="Proteomes" id="UP001183648"/>
    </source>
</evidence>
<evidence type="ECO:0000256" key="1">
    <source>
        <dbReference type="ARBA" id="ARBA00004141"/>
    </source>
</evidence>